<evidence type="ECO:0000256" key="1">
    <source>
        <dbReference type="SAM" id="MobiDB-lite"/>
    </source>
</evidence>
<protein>
    <submittedName>
        <fullName evidence="2">Uncharacterized protein</fullName>
    </submittedName>
</protein>
<dbReference type="AlphaFoldDB" id="A0A8J2NYL4"/>
<keyword evidence="3" id="KW-1185">Reference proteome</keyword>
<feature type="non-terminal residue" evidence="2">
    <location>
        <position position="1"/>
    </location>
</feature>
<evidence type="ECO:0000313" key="3">
    <source>
        <dbReference type="Proteomes" id="UP000708208"/>
    </source>
</evidence>
<reference evidence="2" key="1">
    <citation type="submission" date="2021-06" db="EMBL/GenBank/DDBJ databases">
        <authorList>
            <person name="Hodson N. C."/>
            <person name="Mongue J. A."/>
            <person name="Jaron S. K."/>
        </authorList>
    </citation>
    <scope>NUCLEOTIDE SEQUENCE</scope>
</reference>
<sequence>LSNIFLKPSIQVQHPQSVVQEMPVATSVAQSVNPGQPASIYQGPRQMLRRSSYPGCTASL</sequence>
<dbReference type="EMBL" id="CAJVCH010211318">
    <property type="protein sequence ID" value="CAG7731373.1"/>
    <property type="molecule type" value="Genomic_DNA"/>
</dbReference>
<feature type="region of interest" description="Disordered" evidence="1">
    <location>
        <begin position="33"/>
        <end position="60"/>
    </location>
</feature>
<gene>
    <name evidence="2" type="ORF">AFUS01_LOCUS19968</name>
</gene>
<comment type="caution">
    <text evidence="2">The sequence shown here is derived from an EMBL/GenBank/DDBJ whole genome shotgun (WGS) entry which is preliminary data.</text>
</comment>
<proteinExistence type="predicted"/>
<name>A0A8J2NYL4_9HEXA</name>
<evidence type="ECO:0000313" key="2">
    <source>
        <dbReference type="EMBL" id="CAG7731373.1"/>
    </source>
</evidence>
<dbReference type="Proteomes" id="UP000708208">
    <property type="component" value="Unassembled WGS sequence"/>
</dbReference>
<accession>A0A8J2NYL4</accession>
<feature type="non-terminal residue" evidence="2">
    <location>
        <position position="60"/>
    </location>
</feature>
<organism evidence="2 3">
    <name type="scientific">Allacma fusca</name>
    <dbReference type="NCBI Taxonomy" id="39272"/>
    <lineage>
        <taxon>Eukaryota</taxon>
        <taxon>Metazoa</taxon>
        <taxon>Ecdysozoa</taxon>
        <taxon>Arthropoda</taxon>
        <taxon>Hexapoda</taxon>
        <taxon>Collembola</taxon>
        <taxon>Symphypleona</taxon>
        <taxon>Sminthuridae</taxon>
        <taxon>Allacma</taxon>
    </lineage>
</organism>